<proteinExistence type="predicted"/>
<evidence type="ECO:0000256" key="1">
    <source>
        <dbReference type="SAM" id="MobiDB-lite"/>
    </source>
</evidence>
<protein>
    <recommendedName>
        <fullName evidence="4">Secreted protein</fullName>
    </recommendedName>
</protein>
<name>A0ABX8XVY7_9ACTN</name>
<keyword evidence="3" id="KW-1185">Reference proteome</keyword>
<organism evidence="2 3">
    <name type="scientific">Streptomyces akebiae</name>
    <dbReference type="NCBI Taxonomy" id="2865673"/>
    <lineage>
        <taxon>Bacteria</taxon>
        <taxon>Bacillati</taxon>
        <taxon>Actinomycetota</taxon>
        <taxon>Actinomycetes</taxon>
        <taxon>Kitasatosporales</taxon>
        <taxon>Streptomycetaceae</taxon>
        <taxon>Streptomyces</taxon>
    </lineage>
</organism>
<feature type="region of interest" description="Disordered" evidence="1">
    <location>
        <begin position="24"/>
        <end position="72"/>
    </location>
</feature>
<dbReference type="EMBL" id="CP080647">
    <property type="protein sequence ID" value="QYX79326.1"/>
    <property type="molecule type" value="Genomic_DNA"/>
</dbReference>
<feature type="compositionally biased region" description="Low complexity" evidence="1">
    <location>
        <begin position="33"/>
        <end position="60"/>
    </location>
</feature>
<dbReference type="RefSeq" id="WP_220648121.1">
    <property type="nucleotide sequence ID" value="NZ_CP080647.1"/>
</dbReference>
<gene>
    <name evidence="2" type="ORF">K1J60_24915</name>
</gene>
<accession>A0ABX8XVY7</accession>
<reference evidence="2 3" key="1">
    <citation type="submission" date="2021-08" db="EMBL/GenBank/DDBJ databases">
        <authorList>
            <person name="Ping M."/>
        </authorList>
    </citation>
    <scope>NUCLEOTIDE SEQUENCE [LARGE SCALE GENOMIC DNA]</scope>
    <source>
        <strain evidence="2 3">MG28</strain>
    </source>
</reference>
<sequence>MKTRHVRAVAVFGIAVFALTGARGSSGGGCSGGSSSSSSSSSSGGSDSGGTTTTGGSTTTGTGGTSGSRGAARDLKIETCEYDNGLAARVRATNSSSSTTYTYKFDVEFTDADGKIVATTEGGAIRSLAPGSSDVLPVKVVAGSVDDTAFAAGGGTCKLTGISRSAE</sequence>
<dbReference type="Proteomes" id="UP000827138">
    <property type="component" value="Chromosome"/>
</dbReference>
<evidence type="ECO:0000313" key="3">
    <source>
        <dbReference type="Proteomes" id="UP000827138"/>
    </source>
</evidence>
<evidence type="ECO:0000313" key="2">
    <source>
        <dbReference type="EMBL" id="QYX79326.1"/>
    </source>
</evidence>
<evidence type="ECO:0008006" key="4">
    <source>
        <dbReference type="Google" id="ProtNLM"/>
    </source>
</evidence>